<reference evidence="4 5" key="1">
    <citation type="submission" date="2016-11" db="EMBL/GenBank/DDBJ databases">
        <authorList>
            <person name="Jaros S."/>
            <person name="Januszkiewicz K."/>
            <person name="Wedrychowicz H."/>
        </authorList>
    </citation>
    <scope>NUCLEOTIDE SEQUENCE [LARGE SCALE GENOMIC DNA]</scope>
    <source>
        <strain evidence="4 5">DSM 27406</strain>
    </source>
</reference>
<dbReference type="InterPro" id="IPR012334">
    <property type="entry name" value="Pectin_lyas_fold"/>
</dbReference>
<dbReference type="SUPFAM" id="SSF51126">
    <property type="entry name" value="Pectin lyase-like"/>
    <property type="match status" value="4"/>
</dbReference>
<feature type="domain" description="Ig-like" evidence="3">
    <location>
        <begin position="205"/>
        <end position="307"/>
    </location>
</feature>
<gene>
    <name evidence="4" type="ORF">SAMN05444266_11635</name>
</gene>
<dbReference type="InterPro" id="IPR039448">
    <property type="entry name" value="Beta_helix"/>
</dbReference>
<dbReference type="Pfam" id="PF17517">
    <property type="entry name" value="IgGFc_binding"/>
    <property type="match status" value="1"/>
</dbReference>
<keyword evidence="1" id="KW-0732">Signal</keyword>
<dbReference type="InterPro" id="IPR022409">
    <property type="entry name" value="PKD/Chitinase_dom"/>
</dbReference>
<dbReference type="Pfam" id="PF13585">
    <property type="entry name" value="CHU_C"/>
    <property type="match status" value="1"/>
</dbReference>
<keyword evidence="5" id="KW-1185">Reference proteome</keyword>
<evidence type="ECO:0000259" key="3">
    <source>
        <dbReference type="PROSITE" id="PS50835"/>
    </source>
</evidence>
<dbReference type="Gene3D" id="2.160.20.10">
    <property type="entry name" value="Single-stranded right-handed beta-helix, Pectin lyase-like"/>
    <property type="match status" value="3"/>
</dbReference>
<evidence type="ECO:0000259" key="2">
    <source>
        <dbReference type="PROSITE" id="PS50093"/>
    </source>
</evidence>
<dbReference type="Pfam" id="PF18911">
    <property type="entry name" value="PKD_4"/>
    <property type="match status" value="1"/>
</dbReference>
<feature type="domain" description="PKD" evidence="2">
    <location>
        <begin position="2625"/>
        <end position="2706"/>
    </location>
</feature>
<feature type="signal peptide" evidence="1">
    <location>
        <begin position="1"/>
        <end position="22"/>
    </location>
</feature>
<dbReference type="InterPro" id="IPR035234">
    <property type="entry name" value="IgGFc-bd_N"/>
</dbReference>
<dbReference type="InterPro" id="IPR013783">
    <property type="entry name" value="Ig-like_fold"/>
</dbReference>
<sequence length="2968" mass="318616">MKKFTLTLLSIFLLLVAPRLSAQVDIRIGNNTTGNTATTYPCPLQDRYEGSKAQYLFLASELQAAGMQAGYISGVKFFVISMGTAGLIEGYSIKMGTTSVATLSNASWLPTTFTGRAGADYTPVAGWNNFTFPSGFFWNGTDNVVLEICNGESVLSPGTTYTNNPVVGWTTGLPFNANHTYRADNEENVCATATTTNNGTMTTRPDVTFSWTPAASCTGAPAAGTATASVSSTCGATGFSLSVSGSTVATGIKYQWQSSTDGTNWTNMSNDTLSTINTTQAVTSSYRCVVTCDASGLSATSTAVQVSTPTQVMGDYTINKNAPAGGRNFQSFNDAYNYIKCGINGPVRFEVIAGSGTYNEQLLFTPVPGASATNTITFYGHGSDTLAFACTSASRAIIKLDNADYFTFKDLVLKTIIGTGTTYGWGFHLQNNADNNTINGCTLVLDTAGTASNYAGIVLSTSNTSATTTGDNSVDSLNIINNTIFGGYYSITSMGGATIPNLGINIKNNKLQDFYQYGIYFNGNSLLTVEDNIISRPVRRVTTTFYGIYATGMNTRCLITSNRISNPFGANPTSTSSAYGIYFTNLDTYAGLENTISNNLIYKFSGTGSAYGIYISDAHNNWYYHNTISIDGASTATTTYNHFGIYTGTKSDGNQFFNNLVSVTRSGGGNKYGIYFNTTTSLATGNNNIYYNGATDGNNYVGYWGAAKSLLLDWQTASGMDTSSYVTNPMFRDIQNGDFTPNNASINNMGTPLSLVTVDIMDVPRSATTPDIGAFEFTPPPCAMPPTPGKAVVDKTPVCVNNKVSLSLQGHTIGDTQTYQWQTATDAAGPFTNVGAALTNPDTIVTMTATTWFRAAVTCSGNTAYSTPVLVTVNPALAAGHYFIDKSQPASTSNFISFNAAKEAMACGITGSVVFDVVPGTGPYAEQLILDSIPGVSATSTITFNGNGNTISFTGQTSEDRATIKLRGIDHVTFDSLIVDARGTTYGYGIQLYNNADSITISRCTILTDIAATSSNYCGIVVSGSETSPTGTTNAKSDGIKIVNNTVTGGYYAIVVYGDGTAMSNNNIITGNKVNDWYSNGILVNNNNSVLIDKNDLSRPARTNSTTAEAISVENSTGTVVVSNNRVHDLFAGPGTSTSTSYGIRIYYTDGTAAVPVKVINNLIYRNTGGTGYGLYSSNSPFVQWQHNTVVYDDNAATTSTIYGFYHTGAVNDVLVENNIFKISRAGTGTRHGLYFSTVNVVKSDYNLIYVKSAGTANIGYSGSGYPTLNNWRAAVKLDSNSIDIDPVFADPANGNFEPVISPMDNGGKPVGVTADIRGVNRSTTSPDMGAFEVSLPDCITPVVGGTAVVTPNTPLCMGNRLSLNVTGNSTGGKQVYQWYRSISAAGPWDSIGPKQYVTLASTELTTKKYFRCMIICGGTDTAYSSVVMANMNDPLLKGVYSIDPSQPASTTNFQSFTAAAQKLECGIAGAVTFEAVPGVYNEQVVIRRVPGATDTSRVTFTSKAYNAATVTLSAAGTAAQNYGVLLDSSSYITWKNITIKPLSDSFSRGIVFTKAASYDSLANMVIDLPVANNTTNAKAGIFGDGVYGAHNTLVSNTITNGSSGIHWLNTSTNQGPFLRVEKNTVKNSHDYGIYTAYTYHTVVAENTVEFAGNAMGTNGYGIYNYYTDSTLVLARNNINVSGIATRVYGIYLFGPDIFIGKGDVTANKITMRGNTGDITGLLADEGDQCNISNNVINIQTLGASSYGLYSDGCDNTNIYNNSVLNSSRSATDNYAAYFLGYASDGNLKVKNNIFAHDSSGRAVYYNNSDYIIADYNNLYTNGPVLIRNNTPAADYATLPAFQTARMQELSGIVYKPAFISKTDLRPDVNNPEVWAIHGRGVQGPDNTTDINGNPRPGVLTEGVPDMGAYEFVPQVIPPVLPATPAAPAPGTTQTWMFGTDTVAKITWKPGVNIPTDLTIRRYSGVKPPNAKDSAYMYFYTDVDATPNATNYDFLINQFYVDSWQGFIKSQKNIKLAMTDTAKAWWTDSLSVVNANKNVITDSTVHYMDYFTGMEFTSGTGRQFMEPSDSSNRGTKFWVAYGHHQFFGTSNSQNMVLYFNARQAANVTVRINGTSYERLYQVPANTAITSEIIPKMGAFDARLMDEGLSDRGISIESDVPIEAYAHIYGSASSGATMLLPVGTYGYDYATLQTRQYYGDDCFSWFYVVAHYDNTTVEITPSAPTREGRPANVPFKVTLMKGEVYQVLGAIKSGLEGYDLTGSHVRSVQNSAGDCYPMAVFSGSSRTRLSCVGTLGGGDNMIQQNFPSQAWGRKYLTSPMAANTAANNLLTNIYRVVVKDPATVVTVNGTRLTGLVNNLYYEYQSGTADVIVADQPIMVAQYMPSSGECTSTSTLDGDPEMVYISPVEQGINNIGFYRNTKESIRVNYLNVIIPTAGLSSLLIDGSNVFDHTYPHPNAAGYTVVMKRWGATAGPSTVTSDSAFTAIIYGEGSVESYGYNAGTLVKNLNILNAYTNVNNPAATSNDYTCARTPFRFSMLIQVKPNEIVWKLSEVPNLTPHADVVTKNPVPVDSISVNGRTYYRYVLDSTYIFSTPGMYYVPIRITHPAFESCNNTFESVLTVKVIPAPVVEITTQYTNCINDLATFNGSATTSNGVGIAKWKWEFSDTITAVRQDTARYFKTPGTKQVKLSIVAAEGCIGDTTVNVEVFEPKPFVLVQDSIMTCEGSDVTFQVKDPQPNAQYIWYDAPAGGTLLHSGTSYTITGITTDTMVFVESSSQGCSGGARVRGVVKVTPPLTKPVVTVDSIGVHFMHFKWNAVPYATGYMVSADGGNTWVNPSSGPEGLTHELTGLEPVTDYTLLVKALGCEEQVSDPAGGKTLPDGIFIPNTFTPNNDGKNDVLLVYGYIIKTMHLTIFNQWGEKVFETMNQQQGWDGSYKGKALPSGVYIYVSRFTLTDGTATERKGVINLIR</sequence>
<name>A0A1M7N2W2_9BACT</name>
<organism evidence="4 5">
    <name type="scientific">Chitinophaga jiangningensis</name>
    <dbReference type="NCBI Taxonomy" id="1419482"/>
    <lineage>
        <taxon>Bacteria</taxon>
        <taxon>Pseudomonadati</taxon>
        <taxon>Bacteroidota</taxon>
        <taxon>Chitinophagia</taxon>
        <taxon>Chitinophagales</taxon>
        <taxon>Chitinophagaceae</taxon>
        <taxon>Chitinophaga</taxon>
    </lineage>
</organism>
<dbReference type="STRING" id="1419482.SAMN05444266_11635"/>
<dbReference type="Pfam" id="PF13229">
    <property type="entry name" value="Beta_helix"/>
    <property type="match status" value="1"/>
</dbReference>
<dbReference type="RefSeq" id="WP_073087761.1">
    <property type="nucleotide sequence ID" value="NZ_FRBL01000016.1"/>
</dbReference>
<dbReference type="InterPro" id="IPR006626">
    <property type="entry name" value="PbH1"/>
</dbReference>
<dbReference type="InterPro" id="IPR044023">
    <property type="entry name" value="Ig_7"/>
</dbReference>
<dbReference type="InterPro" id="IPR026341">
    <property type="entry name" value="T9SS_type_B"/>
</dbReference>
<proteinExistence type="predicted"/>
<dbReference type="EMBL" id="FRBL01000016">
    <property type="protein sequence ID" value="SHM97863.1"/>
    <property type="molecule type" value="Genomic_DNA"/>
</dbReference>
<evidence type="ECO:0000313" key="4">
    <source>
        <dbReference type="EMBL" id="SHM97863.1"/>
    </source>
</evidence>
<dbReference type="PROSITE" id="PS50835">
    <property type="entry name" value="IG_LIKE"/>
    <property type="match status" value="1"/>
</dbReference>
<protein>
    <submittedName>
        <fullName evidence="4">Gliding motility-associated C-terminal domain-containing protein</fullName>
    </submittedName>
</protein>
<dbReference type="OrthoDB" id="7794186at2"/>
<dbReference type="Pfam" id="PF19081">
    <property type="entry name" value="Ig_7"/>
    <property type="match status" value="1"/>
</dbReference>
<dbReference type="InterPro" id="IPR011050">
    <property type="entry name" value="Pectin_lyase_fold/virulence"/>
</dbReference>
<dbReference type="InterPro" id="IPR036116">
    <property type="entry name" value="FN3_sf"/>
</dbReference>
<dbReference type="SMART" id="SM00710">
    <property type="entry name" value="PbH1"/>
    <property type="match status" value="20"/>
</dbReference>
<dbReference type="SUPFAM" id="SSF49265">
    <property type="entry name" value="Fibronectin type III"/>
    <property type="match status" value="1"/>
</dbReference>
<dbReference type="SUPFAM" id="SSF49299">
    <property type="entry name" value="PKD domain"/>
    <property type="match status" value="1"/>
</dbReference>
<evidence type="ECO:0000256" key="1">
    <source>
        <dbReference type="SAM" id="SignalP"/>
    </source>
</evidence>
<accession>A0A1M7N2W2</accession>
<dbReference type="InterPro" id="IPR035986">
    <property type="entry name" value="PKD_dom_sf"/>
</dbReference>
<dbReference type="InterPro" id="IPR000601">
    <property type="entry name" value="PKD_dom"/>
</dbReference>
<evidence type="ECO:0000313" key="5">
    <source>
        <dbReference type="Proteomes" id="UP000184420"/>
    </source>
</evidence>
<feature type="chain" id="PRO_5012319718" evidence="1">
    <location>
        <begin position="23"/>
        <end position="2968"/>
    </location>
</feature>
<dbReference type="SMART" id="SM00089">
    <property type="entry name" value="PKD"/>
    <property type="match status" value="1"/>
</dbReference>
<dbReference type="Proteomes" id="UP000184420">
    <property type="component" value="Unassembled WGS sequence"/>
</dbReference>
<dbReference type="InterPro" id="IPR007110">
    <property type="entry name" value="Ig-like_dom"/>
</dbReference>
<dbReference type="PROSITE" id="PS50093">
    <property type="entry name" value="PKD"/>
    <property type="match status" value="1"/>
</dbReference>
<dbReference type="Gene3D" id="2.60.40.10">
    <property type="entry name" value="Immunoglobulins"/>
    <property type="match status" value="1"/>
</dbReference>
<dbReference type="NCBIfam" id="TIGR04131">
    <property type="entry name" value="Bac_Flav_CTERM"/>
    <property type="match status" value="1"/>
</dbReference>